<dbReference type="PANTHER" id="PTHR41532">
    <property type="entry name" value="FIXS PROTEIN"/>
    <property type="match status" value="1"/>
</dbReference>
<dbReference type="STRING" id="1191523.MROS_1512"/>
<dbReference type="OrthoDB" id="9802763at2"/>
<dbReference type="AlphaFoldDB" id="I6ZRQ9"/>
<protein>
    <submittedName>
        <fullName evidence="1">Cbb3-type cytochrome c oxidase maturation protein CcoS</fullName>
    </submittedName>
</protein>
<reference evidence="1 2" key="1">
    <citation type="journal article" date="2013" name="PLoS ONE">
        <title>Genomic analysis of Melioribacter roseus, facultatively anaerobic organotrophic bacterium representing a novel deep lineage within Bacteriodetes/Chlorobi group.</title>
        <authorList>
            <person name="Kadnikov V.V."/>
            <person name="Mardanov A.V."/>
            <person name="Podosokorskaya O.A."/>
            <person name="Gavrilov S.N."/>
            <person name="Kublanov I.V."/>
            <person name="Beletsky A.V."/>
            <person name="Bonch-Osmolovskaya E.A."/>
            <person name="Ravin N.V."/>
        </authorList>
    </citation>
    <scope>NUCLEOTIDE SEQUENCE [LARGE SCALE GENOMIC DNA]</scope>
    <source>
        <strain evidence="2">JCM 17771 / P3M-2</strain>
    </source>
</reference>
<dbReference type="InterPro" id="IPR004714">
    <property type="entry name" value="Cyt_oxidase_maturation_cbb3"/>
</dbReference>
<dbReference type="NCBIfam" id="TIGR00847">
    <property type="entry name" value="ccoS"/>
    <property type="match status" value="1"/>
</dbReference>
<dbReference type="Pfam" id="PF03597">
    <property type="entry name" value="FixS"/>
    <property type="match status" value="1"/>
</dbReference>
<dbReference type="KEGG" id="mro:MROS_1512"/>
<gene>
    <name evidence="1" type="ordered locus">MROS_1512</name>
</gene>
<evidence type="ECO:0000313" key="2">
    <source>
        <dbReference type="Proteomes" id="UP000009011"/>
    </source>
</evidence>
<keyword evidence="2" id="KW-1185">Reference proteome</keyword>
<organism evidence="1 2">
    <name type="scientific">Melioribacter roseus (strain DSM 23840 / JCM 17771 / VKM B-2668 / P3M-2)</name>
    <dbReference type="NCBI Taxonomy" id="1191523"/>
    <lineage>
        <taxon>Bacteria</taxon>
        <taxon>Pseudomonadati</taxon>
        <taxon>Ignavibacteriota</taxon>
        <taxon>Ignavibacteria</taxon>
        <taxon>Ignavibacteriales</taxon>
        <taxon>Melioribacteraceae</taxon>
        <taxon>Melioribacter</taxon>
    </lineage>
</organism>
<dbReference type="Proteomes" id="UP000009011">
    <property type="component" value="Chromosome"/>
</dbReference>
<dbReference type="EMBL" id="CP003557">
    <property type="protein sequence ID" value="AFN74749.1"/>
    <property type="molecule type" value="Genomic_DNA"/>
</dbReference>
<sequence>MSVIIVLVIASLLVAGGFLIAYLWAVRSGQYDDTQTPAFRILFEDKKANSTESKKQEQ</sequence>
<dbReference type="eggNOG" id="COG3197">
    <property type="taxonomic scope" value="Bacteria"/>
</dbReference>
<dbReference type="HOGENOM" id="CLU_176840_2_2_10"/>
<proteinExistence type="predicted"/>
<dbReference type="PANTHER" id="PTHR41532:SF1">
    <property type="entry name" value="FIXS PROTEIN"/>
    <property type="match status" value="1"/>
</dbReference>
<evidence type="ECO:0000313" key="1">
    <source>
        <dbReference type="EMBL" id="AFN74749.1"/>
    </source>
</evidence>
<accession>I6ZRQ9</accession>
<name>I6ZRQ9_MELRP</name>
<dbReference type="RefSeq" id="WP_014856183.1">
    <property type="nucleotide sequence ID" value="NC_018178.1"/>
</dbReference>